<protein>
    <submittedName>
        <fullName evidence="2">Helix-turn-helix transcriptional regulator</fullName>
    </submittedName>
</protein>
<dbReference type="OrthoDB" id="95477at2157"/>
<evidence type="ECO:0000259" key="1">
    <source>
        <dbReference type="Pfam" id="PF24271"/>
    </source>
</evidence>
<accession>A0A7D5TCD5</accession>
<proteinExistence type="predicted"/>
<dbReference type="Proteomes" id="UP000509346">
    <property type="component" value="Chromosome"/>
</dbReference>
<sequence>MYAGKDLIQRELADELDWDQGHTSRVVSKLADSELVVRNQQNGRYQVSLSNAEPAERFADLTREFSHVDFPDILSGLTIQLLYYLDAERTAAELTDWTDASRATVYRRLKQLQNVGIVTKRDTQFALTNQFEELAAFSRSLVRHLHRQEANDHAAGVRLIWSDVDEYLFSCRTEVTAPLFHQTGPEALEEYGIPLLTREEQYYFRSGGRNGLAPEDLLCHLLLINDGARYRSYCLLLIANCDLNADKLTRTAERYDREADIDLTGIVQDLCSYLESKGAVSREMLPEWDTFKSTAADYDISV</sequence>
<organism evidence="2 3">
    <name type="scientific">Halosimplex pelagicum</name>
    <dbReference type="NCBI Taxonomy" id="869886"/>
    <lineage>
        <taxon>Archaea</taxon>
        <taxon>Methanobacteriati</taxon>
        <taxon>Methanobacteriota</taxon>
        <taxon>Stenosarchaea group</taxon>
        <taxon>Halobacteria</taxon>
        <taxon>Halobacteriales</taxon>
        <taxon>Haloarculaceae</taxon>
        <taxon>Halosimplex</taxon>
    </lineage>
</organism>
<dbReference type="InterPro" id="IPR056528">
    <property type="entry name" value="HVO_2833_C"/>
</dbReference>
<gene>
    <name evidence="2" type="ORF">HZS54_15765</name>
</gene>
<dbReference type="GeneID" id="56084076"/>
<feature type="domain" description="HVO-2833 C-terminal" evidence="1">
    <location>
        <begin position="178"/>
        <end position="300"/>
    </location>
</feature>
<keyword evidence="3" id="KW-1185">Reference proteome</keyword>
<evidence type="ECO:0000313" key="3">
    <source>
        <dbReference type="Proteomes" id="UP000509346"/>
    </source>
</evidence>
<dbReference type="SUPFAM" id="SSF46785">
    <property type="entry name" value="Winged helix' DNA-binding domain"/>
    <property type="match status" value="2"/>
</dbReference>
<dbReference type="KEGG" id="hpel:HZS54_15765"/>
<dbReference type="RefSeq" id="WP_179918051.1">
    <property type="nucleotide sequence ID" value="NZ_CP058909.1"/>
</dbReference>
<dbReference type="AlphaFoldDB" id="A0A7D5TCD5"/>
<name>A0A7D5TCD5_9EURY</name>
<dbReference type="Pfam" id="PF24271">
    <property type="entry name" value="HVO_2833_C"/>
    <property type="match status" value="1"/>
</dbReference>
<dbReference type="Gene3D" id="1.10.10.10">
    <property type="entry name" value="Winged helix-like DNA-binding domain superfamily/Winged helix DNA-binding domain"/>
    <property type="match status" value="1"/>
</dbReference>
<evidence type="ECO:0000313" key="2">
    <source>
        <dbReference type="EMBL" id="QLH82993.1"/>
    </source>
</evidence>
<reference evidence="2 3" key="1">
    <citation type="submission" date="2020-07" db="EMBL/GenBank/DDBJ databases">
        <title>Halosimplex litoreum sp. nov. and Halosimplex rubrum sp. nov., isolated from different salt environments.</title>
        <authorList>
            <person name="Cui H."/>
        </authorList>
    </citation>
    <scope>NUCLEOTIDE SEQUENCE [LARGE SCALE GENOMIC DNA]</scope>
    <source>
        <strain evidence="2 3">R2</strain>
    </source>
</reference>
<dbReference type="EMBL" id="CP058909">
    <property type="protein sequence ID" value="QLH82993.1"/>
    <property type="molecule type" value="Genomic_DNA"/>
</dbReference>
<dbReference type="InterPro" id="IPR036390">
    <property type="entry name" value="WH_DNA-bd_sf"/>
</dbReference>
<dbReference type="InterPro" id="IPR036388">
    <property type="entry name" value="WH-like_DNA-bd_sf"/>
</dbReference>